<dbReference type="Proteomes" id="UP000009235">
    <property type="component" value="Chromosome"/>
</dbReference>
<dbReference type="KEGG" id="asd:AS9A_2216"/>
<sequence>MKACLAWLDCAGSECQYGEASSRVSETVWGYSDAPILGSSEDTVLIPGWKMPM</sequence>
<name>F6EQI0_HOYSD</name>
<evidence type="ECO:0000313" key="2">
    <source>
        <dbReference type="Proteomes" id="UP000009235"/>
    </source>
</evidence>
<keyword evidence="2" id="KW-1185">Reference proteome</keyword>
<dbReference type="HOGENOM" id="CLU_3057863_0_0_11"/>
<reference evidence="1 2" key="1">
    <citation type="journal article" date="2011" name="J. Bacteriol.">
        <title>Complete genome sequence of Amycolicicoccus subflavus DQS3-9A1T, an actinomycete isolated from crude oil-polluted soil.</title>
        <authorList>
            <person name="Cai M."/>
            <person name="Chen W.M."/>
            <person name="Nie Y."/>
            <person name="Chi C.Q."/>
            <person name="Wang Y.N."/>
            <person name="Tang Y.Q."/>
            <person name="Li G.Y."/>
            <person name="Wu X.L."/>
        </authorList>
    </citation>
    <scope>NUCLEOTIDE SEQUENCE [LARGE SCALE GENOMIC DNA]</scope>
    <source>
        <strain evidence="2">DSM 45089 / DQS3-9A1</strain>
    </source>
</reference>
<dbReference type="AlphaFoldDB" id="F6EQI0"/>
<accession>F6EQI0</accession>
<gene>
    <name evidence="1" type="ordered locus">AS9A_2216</name>
</gene>
<organism evidence="1 2">
    <name type="scientific">Hoyosella subflava (strain DSM 45089 / JCM 17490 / NBRC 109087 / DQS3-9A1)</name>
    <name type="common">Amycolicicoccus subflavus</name>
    <dbReference type="NCBI Taxonomy" id="443218"/>
    <lineage>
        <taxon>Bacteria</taxon>
        <taxon>Bacillati</taxon>
        <taxon>Actinomycetota</taxon>
        <taxon>Actinomycetes</taxon>
        <taxon>Mycobacteriales</taxon>
        <taxon>Hoyosellaceae</taxon>
        <taxon>Hoyosella</taxon>
    </lineage>
</organism>
<dbReference type="EMBL" id="CP002786">
    <property type="protein sequence ID" value="AEF40665.1"/>
    <property type="molecule type" value="Genomic_DNA"/>
</dbReference>
<protein>
    <submittedName>
        <fullName evidence="1">Uncharacterized protein</fullName>
    </submittedName>
</protein>
<proteinExistence type="predicted"/>
<evidence type="ECO:0000313" key="1">
    <source>
        <dbReference type="EMBL" id="AEF40665.1"/>
    </source>
</evidence>